<dbReference type="EMBL" id="JDSS02000034">
    <property type="protein sequence ID" value="KFB67078.1"/>
    <property type="molecule type" value="Genomic_DNA"/>
</dbReference>
<feature type="compositionally biased region" description="Basic and acidic residues" evidence="1">
    <location>
        <begin position="160"/>
        <end position="169"/>
    </location>
</feature>
<name>A0A084XX84_9PROT</name>
<proteinExistence type="predicted"/>
<gene>
    <name evidence="2" type="ORF">CAPSK01_003595</name>
</gene>
<feature type="region of interest" description="Disordered" evidence="1">
    <location>
        <begin position="150"/>
        <end position="169"/>
    </location>
</feature>
<dbReference type="Proteomes" id="UP000019812">
    <property type="component" value="Unassembled WGS sequence"/>
</dbReference>
<organism evidence="2 3">
    <name type="scientific">Candidatus Accumulibacter vicinus</name>
    <dbReference type="NCBI Taxonomy" id="2954382"/>
    <lineage>
        <taxon>Bacteria</taxon>
        <taxon>Pseudomonadati</taxon>
        <taxon>Pseudomonadota</taxon>
        <taxon>Betaproteobacteria</taxon>
        <taxon>Candidatus Accumulibacter</taxon>
    </lineage>
</organism>
<comment type="caution">
    <text evidence="2">The sequence shown here is derived from an EMBL/GenBank/DDBJ whole genome shotgun (WGS) entry which is preliminary data.</text>
</comment>
<dbReference type="AlphaFoldDB" id="A0A084XX84"/>
<evidence type="ECO:0000313" key="2">
    <source>
        <dbReference type="EMBL" id="KFB67078.1"/>
    </source>
</evidence>
<evidence type="ECO:0000313" key="3">
    <source>
        <dbReference type="Proteomes" id="UP000019812"/>
    </source>
</evidence>
<accession>A0A084XX84</accession>
<sequence length="169" mass="18818">MALLLDVGLVQFSLDAFLLARQPVQRGIEVVLIERLHRQHIGHRVLFRPAYRRQPRATMRDTRENQEQVELAFRSAAQYPRDAHLVGQLLECKQHPKNLAAGHLSRPVVEFALHQTFHGDDSFRCPVRQIGDGSCADFASLAIGLAKQDGRPGLSVGDAGDVHADNNSQ</sequence>
<reference evidence="2 3" key="1">
    <citation type="submission" date="2014-07" db="EMBL/GenBank/DDBJ databases">
        <title>Expanding our view of genomic diversity in Candidatus Accumulibacter clades.</title>
        <authorList>
            <person name="Skennerton C.T."/>
            <person name="Barr J.J."/>
            <person name="Slater F.R."/>
            <person name="Bond P.L."/>
            <person name="Tyson G.W."/>
        </authorList>
    </citation>
    <scope>NUCLEOTIDE SEQUENCE [LARGE SCALE GENOMIC DNA]</scope>
    <source>
        <strain evidence="3">SK-01</strain>
    </source>
</reference>
<evidence type="ECO:0000256" key="1">
    <source>
        <dbReference type="SAM" id="MobiDB-lite"/>
    </source>
</evidence>
<protein>
    <submittedName>
        <fullName evidence="2">Uncharacterized protein</fullName>
    </submittedName>
</protein>